<evidence type="ECO:0000313" key="9">
    <source>
        <dbReference type="Proteomes" id="UP000474676"/>
    </source>
</evidence>
<comment type="catalytic activity">
    <reaction evidence="6">
        <text>alpha-D-glucose 6-phosphate = beta-D-fructose 6-phosphate</text>
        <dbReference type="Rhea" id="RHEA:11816"/>
        <dbReference type="ChEBI" id="CHEBI:57634"/>
        <dbReference type="ChEBI" id="CHEBI:58225"/>
        <dbReference type="EC" id="5.3.1.9"/>
    </reaction>
</comment>
<evidence type="ECO:0000256" key="3">
    <source>
        <dbReference type="ARBA" id="ARBA00022490"/>
    </source>
</evidence>
<dbReference type="UniPathway" id="UPA00109">
    <property type="reaction ID" value="UER00181"/>
</dbReference>
<accession>A0A6L5Y2Q8</accession>
<comment type="caution">
    <text evidence="8">The sequence shown here is derived from an EMBL/GenBank/DDBJ whole genome shotgun (WGS) entry which is preliminary data.</text>
</comment>
<comment type="pathway">
    <text evidence="6">Carbohydrate degradation; glycolysis; D-glyceraldehyde 3-phosphate and glycerone phosphate from D-glucose: step 2/4.</text>
</comment>
<dbReference type="PRINTS" id="PR00662">
    <property type="entry name" value="G6PISOMERASE"/>
</dbReference>
<dbReference type="GO" id="GO:0051156">
    <property type="term" value="P:glucose 6-phosphate metabolic process"/>
    <property type="evidence" value="ECO:0007669"/>
    <property type="project" value="TreeGrafter"/>
</dbReference>
<dbReference type="PROSITE" id="PS51463">
    <property type="entry name" value="P_GLUCOSE_ISOMERASE_3"/>
    <property type="match status" value="1"/>
</dbReference>
<dbReference type="Proteomes" id="UP000474676">
    <property type="component" value="Unassembled WGS sequence"/>
</dbReference>
<evidence type="ECO:0000256" key="5">
    <source>
        <dbReference type="ARBA" id="ARBA00023235"/>
    </source>
</evidence>
<protein>
    <recommendedName>
        <fullName evidence="6">Glucose-6-phosphate isomerase</fullName>
        <ecNumber evidence="6">5.3.1.9</ecNumber>
    </recommendedName>
</protein>
<dbReference type="FunFam" id="3.40.50.10490:FF:000016">
    <property type="entry name" value="Glucose-6-phosphate isomerase"/>
    <property type="match status" value="1"/>
</dbReference>
<dbReference type="Gene3D" id="3.40.50.10490">
    <property type="entry name" value="Glucose-6-phosphate isomerase like protein, domain 1"/>
    <property type="match status" value="2"/>
</dbReference>
<dbReference type="InterPro" id="IPR046348">
    <property type="entry name" value="SIS_dom_sf"/>
</dbReference>
<feature type="compositionally biased region" description="Polar residues" evidence="7">
    <location>
        <begin position="41"/>
        <end position="50"/>
    </location>
</feature>
<dbReference type="EC" id="5.3.1.9" evidence="6"/>
<dbReference type="Pfam" id="PF00342">
    <property type="entry name" value="PGI"/>
    <property type="match status" value="1"/>
</dbReference>
<organism evidence="8 9">
    <name type="scientific">Hornefia butyriciproducens</name>
    <dbReference type="NCBI Taxonomy" id="2652293"/>
    <lineage>
        <taxon>Bacteria</taxon>
        <taxon>Bacillati</taxon>
        <taxon>Bacillota</taxon>
        <taxon>Clostridia</taxon>
        <taxon>Peptostreptococcales</taxon>
        <taxon>Anaerovoracaceae</taxon>
        <taxon>Hornefia</taxon>
    </lineage>
</organism>
<keyword evidence="5 6" id="KW-0413">Isomerase</keyword>
<dbReference type="SUPFAM" id="SSF53697">
    <property type="entry name" value="SIS domain"/>
    <property type="match status" value="1"/>
</dbReference>
<evidence type="ECO:0000256" key="6">
    <source>
        <dbReference type="RuleBase" id="RU000612"/>
    </source>
</evidence>
<keyword evidence="4 6" id="KW-0324">Glycolysis</keyword>
<comment type="similarity">
    <text evidence="1 6">Belongs to the GPI family.</text>
</comment>
<dbReference type="GO" id="GO:0048029">
    <property type="term" value="F:monosaccharide binding"/>
    <property type="evidence" value="ECO:0007669"/>
    <property type="project" value="TreeGrafter"/>
</dbReference>
<dbReference type="EMBL" id="VUMZ01000001">
    <property type="protein sequence ID" value="MST50725.1"/>
    <property type="molecule type" value="Genomic_DNA"/>
</dbReference>
<name>A0A6L5Y2Q8_9FIRM</name>
<dbReference type="PANTHER" id="PTHR11469">
    <property type="entry name" value="GLUCOSE-6-PHOSPHATE ISOMERASE"/>
    <property type="match status" value="1"/>
</dbReference>
<dbReference type="AlphaFoldDB" id="A0A6L5Y2Q8"/>
<feature type="region of interest" description="Disordered" evidence="7">
    <location>
        <begin position="1"/>
        <end position="58"/>
    </location>
</feature>
<dbReference type="GO" id="GO:0097367">
    <property type="term" value="F:carbohydrate derivative binding"/>
    <property type="evidence" value="ECO:0007669"/>
    <property type="project" value="InterPro"/>
</dbReference>
<proteinExistence type="inferred from homology"/>
<gene>
    <name evidence="8" type="ORF">FYJ64_00050</name>
</gene>
<evidence type="ECO:0000256" key="7">
    <source>
        <dbReference type="SAM" id="MobiDB-lite"/>
    </source>
</evidence>
<dbReference type="PANTHER" id="PTHR11469:SF1">
    <property type="entry name" value="GLUCOSE-6-PHOSPHATE ISOMERASE"/>
    <property type="match status" value="1"/>
</dbReference>
<keyword evidence="2 6" id="KW-0312">Gluconeogenesis</keyword>
<dbReference type="GO" id="GO:0004347">
    <property type="term" value="F:glucose-6-phosphate isomerase activity"/>
    <property type="evidence" value="ECO:0007669"/>
    <property type="project" value="UniProtKB-EC"/>
</dbReference>
<dbReference type="GO" id="GO:0005829">
    <property type="term" value="C:cytosol"/>
    <property type="evidence" value="ECO:0007669"/>
    <property type="project" value="TreeGrafter"/>
</dbReference>
<evidence type="ECO:0000256" key="2">
    <source>
        <dbReference type="ARBA" id="ARBA00022432"/>
    </source>
</evidence>
<dbReference type="GO" id="GO:0006094">
    <property type="term" value="P:gluconeogenesis"/>
    <property type="evidence" value="ECO:0007669"/>
    <property type="project" value="UniProtKB-KW"/>
</dbReference>
<dbReference type="CDD" id="cd05016">
    <property type="entry name" value="SIS_PGI_2"/>
    <property type="match status" value="1"/>
</dbReference>
<evidence type="ECO:0000313" key="8">
    <source>
        <dbReference type="EMBL" id="MST50725.1"/>
    </source>
</evidence>
<sequence>MKKRAASRSFRNQGNWAPALRDNGWATADRRRRSSRQQRQIDVSSPQQRQIGMKKRGANMETRTDIKVDLKNTGIDPSEIEGRRGEAQDALNRLWSGELDFTGWVRDPLEFSDAAVNELIDVAAEIRGKCDYFLVLGVGGSFMGAKAVVDLLQSPEADTRVLFAGYNFNARYIHDLLREIGDADLCLCVVSKSGTTTETLSAYGIFKEIMLEKYGPEETAARTYVVTEHRSNYLFDMAVAEGSRIFDLALDIGGRYSVLTPVGLLPIAVAGIDIRAIMNGARALCSRETFRSDGLDYAITRQAFADAGKTIEVYEFFDPYFAYFGEWLKQLFGESEGKDGKGLFPTSLMFSRDLHSMGQFLQQGTPCFFETFITVDETSEDVEIPVLAMKPFAGKTIQQINLCAEKGVQDAHVKAGIPVISIRLPRLDENVTGQLLYYFETQCAVSALLSGVNPFNQPGVEDYKREMRAYITALDK</sequence>
<evidence type="ECO:0000256" key="4">
    <source>
        <dbReference type="ARBA" id="ARBA00023152"/>
    </source>
</evidence>
<dbReference type="InterPro" id="IPR001672">
    <property type="entry name" value="G6P_Isomerase"/>
</dbReference>
<reference evidence="8 9" key="1">
    <citation type="submission" date="2019-08" db="EMBL/GenBank/DDBJ databases">
        <title>In-depth cultivation of the pig gut microbiome towards novel bacterial diversity and tailored functional studies.</title>
        <authorList>
            <person name="Wylensek D."/>
            <person name="Hitch T.C.A."/>
            <person name="Clavel T."/>
        </authorList>
    </citation>
    <scope>NUCLEOTIDE SEQUENCE [LARGE SCALE GENOMIC DNA]</scope>
    <source>
        <strain evidence="8 9">WCA-MUC-591-APC-3H</strain>
    </source>
</reference>
<keyword evidence="9" id="KW-1185">Reference proteome</keyword>
<dbReference type="GO" id="GO:0006096">
    <property type="term" value="P:glycolytic process"/>
    <property type="evidence" value="ECO:0007669"/>
    <property type="project" value="UniProtKB-UniPathway"/>
</dbReference>
<dbReference type="InterPro" id="IPR035482">
    <property type="entry name" value="SIS_PGI_2"/>
</dbReference>
<evidence type="ECO:0000256" key="1">
    <source>
        <dbReference type="ARBA" id="ARBA00006604"/>
    </source>
</evidence>
<keyword evidence="3" id="KW-0963">Cytoplasm</keyword>